<proteinExistence type="predicted"/>
<keyword evidence="1" id="KW-0645">Protease</keyword>
<dbReference type="EMBL" id="CP097463">
    <property type="protein sequence ID" value="WAX56195.1"/>
    <property type="molecule type" value="Genomic_DNA"/>
</dbReference>
<organism evidence="1 2">
    <name type="scientific">Jatrophihabitans cynanchi</name>
    <dbReference type="NCBI Taxonomy" id="2944128"/>
    <lineage>
        <taxon>Bacteria</taxon>
        <taxon>Bacillati</taxon>
        <taxon>Actinomycetota</taxon>
        <taxon>Actinomycetes</taxon>
        <taxon>Jatrophihabitantales</taxon>
        <taxon>Jatrophihabitantaceae</taxon>
        <taxon>Jatrophihabitans</taxon>
    </lineage>
</organism>
<sequence length="401" mass="42643">MTNPPFGFGPGAGGSDDLSGQMPLFAELQKLLSWTGGPVNWDLAKQLAVSTLNGENQPVDPAERAAIAEAIRLADLWLDEVTELPSGVRSVESWTRLDWLDRTLPVWSSLCDPVASRVVAAMSSAIPAEQLQAMGGGNPLAGIMNQVGGLMFGAQVGQGLGALAREVVAATDVGIPLGPDGVAALVPENVSAFGEGLERPADEVRLYLALREAAHQRLFGHVPWLRQRLLDAVESYARGITVDMSAIERAMGEVDPTNPESVQNALSGGLFEPETTPEQQTALRRLETLLALVEGWVDAVVAAAAGERMPGAEALREASRRRRATGGPAEQTFATLVGLELRPRRLREAAALWWSVTEKHGIAGRDAIWAHPDLLPTADDLDDPLGFADTIGGEELTPPSE</sequence>
<keyword evidence="1" id="KW-0482">Metalloprotease</keyword>
<dbReference type="PANTHER" id="PTHR39420">
    <property type="match status" value="1"/>
</dbReference>
<name>A0ABY7JW30_9ACTN</name>
<gene>
    <name evidence="1" type="ORF">M6B22_16860</name>
</gene>
<evidence type="ECO:0000313" key="1">
    <source>
        <dbReference type="EMBL" id="WAX56195.1"/>
    </source>
</evidence>
<dbReference type="Gene3D" id="1.20.150.30">
    <property type="entry name" value="Zincin-like metallopeptidase, N-terminal domain"/>
    <property type="match status" value="1"/>
</dbReference>
<dbReference type="Proteomes" id="UP001164693">
    <property type="component" value="Chromosome"/>
</dbReference>
<protein>
    <submittedName>
        <fullName evidence="1">Zinc-dependent metalloprotease</fullName>
    </submittedName>
</protein>
<dbReference type="InterPro" id="IPR018766">
    <property type="entry name" value="Zinicin_2"/>
</dbReference>
<dbReference type="GO" id="GO:0008237">
    <property type="term" value="F:metallopeptidase activity"/>
    <property type="evidence" value="ECO:0007669"/>
    <property type="project" value="UniProtKB-KW"/>
</dbReference>
<evidence type="ECO:0000313" key="2">
    <source>
        <dbReference type="Proteomes" id="UP001164693"/>
    </source>
</evidence>
<dbReference type="RefSeq" id="WP_269442725.1">
    <property type="nucleotide sequence ID" value="NZ_CP097463.1"/>
</dbReference>
<dbReference type="PANTHER" id="PTHR39420:SF2">
    <property type="entry name" value="HYDROLASE"/>
    <property type="match status" value="1"/>
</dbReference>
<dbReference type="NCBIfam" id="TIGR03624">
    <property type="entry name" value="putative hydrolase"/>
    <property type="match status" value="1"/>
</dbReference>
<reference evidence="1" key="1">
    <citation type="submission" date="2022-05" db="EMBL/GenBank/DDBJ databases">
        <title>Jatrophihabitans sp. SB3-54 whole genome sequence.</title>
        <authorList>
            <person name="Suh M.K."/>
            <person name="Eom M.K."/>
            <person name="Kim J.S."/>
            <person name="Kim H.S."/>
            <person name="Do H.E."/>
            <person name="Shin Y.K."/>
            <person name="Lee J.-S."/>
        </authorList>
    </citation>
    <scope>NUCLEOTIDE SEQUENCE</scope>
    <source>
        <strain evidence="1">SB3-54</strain>
    </source>
</reference>
<dbReference type="InterPro" id="IPR042271">
    <property type="entry name" value="Zinicin_2_N"/>
</dbReference>
<keyword evidence="2" id="KW-1185">Reference proteome</keyword>
<keyword evidence="1" id="KW-0378">Hydrolase</keyword>
<dbReference type="Pfam" id="PF10103">
    <property type="entry name" value="Zincin_2"/>
    <property type="match status" value="1"/>
</dbReference>
<accession>A0ABY7JW30</accession>
<dbReference type="SUPFAM" id="SSF55486">
    <property type="entry name" value="Metalloproteases ('zincins'), catalytic domain"/>
    <property type="match status" value="1"/>
</dbReference>